<reference evidence="2" key="1">
    <citation type="journal article" date="2013" name="Science">
        <title>The Amborella genome and the evolution of flowering plants.</title>
        <authorList>
            <consortium name="Amborella Genome Project"/>
        </authorList>
    </citation>
    <scope>NUCLEOTIDE SEQUENCE [LARGE SCALE GENOMIC DNA]</scope>
</reference>
<gene>
    <name evidence="1" type="ORF">AMTR_s00040p00024960</name>
</gene>
<dbReference type="HOGENOM" id="CLU_2963907_0_0_1"/>
<proteinExistence type="predicted"/>
<keyword evidence="2" id="KW-1185">Reference proteome</keyword>
<accession>W1PY36</accession>
<organism evidence="1 2">
    <name type="scientific">Amborella trichopoda</name>
    <dbReference type="NCBI Taxonomy" id="13333"/>
    <lineage>
        <taxon>Eukaryota</taxon>
        <taxon>Viridiplantae</taxon>
        <taxon>Streptophyta</taxon>
        <taxon>Embryophyta</taxon>
        <taxon>Tracheophyta</taxon>
        <taxon>Spermatophyta</taxon>
        <taxon>Magnoliopsida</taxon>
        <taxon>Amborellales</taxon>
        <taxon>Amborellaceae</taxon>
        <taxon>Amborella</taxon>
    </lineage>
</organism>
<sequence>MAGGRYGVLWGKRKEEKVAHEQELIPPLQSNGVLWGKRKEEKVAHEQELIPPLQSKGEP</sequence>
<dbReference type="Gramene" id="ERN12964">
    <property type="protein sequence ID" value="ERN12964"/>
    <property type="gene ID" value="AMTR_s00040p00024960"/>
</dbReference>
<protein>
    <submittedName>
        <fullName evidence="1">Uncharacterized protein</fullName>
    </submittedName>
</protein>
<dbReference type="AlphaFoldDB" id="W1PY36"/>
<name>W1PY36_AMBTC</name>
<evidence type="ECO:0000313" key="2">
    <source>
        <dbReference type="Proteomes" id="UP000017836"/>
    </source>
</evidence>
<dbReference type="EMBL" id="KI392591">
    <property type="protein sequence ID" value="ERN12964.1"/>
    <property type="molecule type" value="Genomic_DNA"/>
</dbReference>
<evidence type="ECO:0000313" key="1">
    <source>
        <dbReference type="EMBL" id="ERN12964.1"/>
    </source>
</evidence>
<dbReference type="Proteomes" id="UP000017836">
    <property type="component" value="Unassembled WGS sequence"/>
</dbReference>